<dbReference type="AlphaFoldDB" id="A0AAV7QNQ5"/>
<organism evidence="1 2">
    <name type="scientific">Pleurodeles waltl</name>
    <name type="common">Iberian ribbed newt</name>
    <dbReference type="NCBI Taxonomy" id="8319"/>
    <lineage>
        <taxon>Eukaryota</taxon>
        <taxon>Metazoa</taxon>
        <taxon>Chordata</taxon>
        <taxon>Craniata</taxon>
        <taxon>Vertebrata</taxon>
        <taxon>Euteleostomi</taxon>
        <taxon>Amphibia</taxon>
        <taxon>Batrachia</taxon>
        <taxon>Caudata</taxon>
        <taxon>Salamandroidea</taxon>
        <taxon>Salamandridae</taxon>
        <taxon>Pleurodelinae</taxon>
        <taxon>Pleurodeles</taxon>
    </lineage>
</organism>
<evidence type="ECO:0000313" key="1">
    <source>
        <dbReference type="EMBL" id="KAJ1141002.1"/>
    </source>
</evidence>
<sequence length="125" mass="13133">MTSEVWAFSPNSFTMGARLADPNVGNGLKHCHAGDLRRIGPKKSLRPESVQHVTWSLITLWYCSPQAGNSGCSLGPCPAGAAGIVAGEVHPRFPHLARHLESASVQAGLGLTGSQQVGRAVLLQP</sequence>
<keyword evidence="2" id="KW-1185">Reference proteome</keyword>
<comment type="caution">
    <text evidence="1">The sequence shown here is derived from an EMBL/GenBank/DDBJ whole genome shotgun (WGS) entry which is preliminary data.</text>
</comment>
<accession>A0AAV7QNQ5</accession>
<name>A0AAV7QNQ5_PLEWA</name>
<evidence type="ECO:0000313" key="2">
    <source>
        <dbReference type="Proteomes" id="UP001066276"/>
    </source>
</evidence>
<proteinExistence type="predicted"/>
<protein>
    <submittedName>
        <fullName evidence="1">Uncharacterized protein</fullName>
    </submittedName>
</protein>
<dbReference type="EMBL" id="JANPWB010000010">
    <property type="protein sequence ID" value="KAJ1141002.1"/>
    <property type="molecule type" value="Genomic_DNA"/>
</dbReference>
<reference evidence="1" key="1">
    <citation type="journal article" date="2022" name="bioRxiv">
        <title>Sequencing and chromosome-scale assembly of the giantPleurodeles waltlgenome.</title>
        <authorList>
            <person name="Brown T."/>
            <person name="Elewa A."/>
            <person name="Iarovenko S."/>
            <person name="Subramanian E."/>
            <person name="Araus A.J."/>
            <person name="Petzold A."/>
            <person name="Susuki M."/>
            <person name="Suzuki K.-i.T."/>
            <person name="Hayashi T."/>
            <person name="Toyoda A."/>
            <person name="Oliveira C."/>
            <person name="Osipova E."/>
            <person name="Leigh N.D."/>
            <person name="Simon A."/>
            <person name="Yun M.H."/>
        </authorList>
    </citation>
    <scope>NUCLEOTIDE SEQUENCE</scope>
    <source>
        <strain evidence="1">20211129_DDA</strain>
        <tissue evidence="1">Liver</tissue>
    </source>
</reference>
<dbReference type="Proteomes" id="UP001066276">
    <property type="component" value="Chromosome 6"/>
</dbReference>
<gene>
    <name evidence="1" type="ORF">NDU88_007339</name>
</gene>